<dbReference type="RefSeq" id="WP_016504122.1">
    <property type="nucleotide sequence ID" value="NZ_AMSD01000002.1"/>
</dbReference>
<evidence type="ECO:0000313" key="3">
    <source>
        <dbReference type="Proteomes" id="UP000053688"/>
    </source>
</evidence>
<dbReference type="eggNOG" id="ENOG50339ZF">
    <property type="taxonomic scope" value="Bacteria"/>
</dbReference>
<dbReference type="Proteomes" id="UP000053688">
    <property type="component" value="Unassembled WGS sequence"/>
</dbReference>
<organism evidence="2 3">
    <name type="scientific">Candidatus Photodesmus katoptron Akat1</name>
    <dbReference type="NCBI Taxonomy" id="1236703"/>
    <lineage>
        <taxon>Bacteria</taxon>
        <taxon>Pseudomonadati</taxon>
        <taxon>Pseudomonadota</taxon>
        <taxon>Gammaproteobacteria</taxon>
        <taxon>Vibrionales</taxon>
        <taxon>Vibrionaceae</taxon>
        <taxon>Candidatus Photodesmus</taxon>
    </lineage>
</organism>
<keyword evidence="1" id="KW-0472">Membrane</keyword>
<comment type="caution">
    <text evidence="2">The sequence shown here is derived from an EMBL/GenBank/DDBJ whole genome shotgun (WGS) entry which is preliminary data.</text>
</comment>
<keyword evidence="1" id="KW-1133">Transmembrane helix</keyword>
<evidence type="ECO:0000313" key="2">
    <source>
        <dbReference type="EMBL" id="EPE37490.1"/>
    </source>
</evidence>
<dbReference type="AlphaFoldDB" id="S3DIE5"/>
<gene>
    <name evidence="2" type="ORF">O1U_0794</name>
</gene>
<protein>
    <submittedName>
        <fullName evidence="2">Uncharacterized protein</fullName>
    </submittedName>
</protein>
<reference evidence="2 3" key="1">
    <citation type="journal article" date="2014" name="Environ. Microbiol.">
        <title>Genomic signatures of obligate host dependence in the luminous bacterial symbiont of a vertebrate.</title>
        <authorList>
            <person name="Hendry T.A."/>
            <person name="de Wet J.R."/>
            <person name="Dunlap P.V."/>
        </authorList>
    </citation>
    <scope>NUCLEOTIDE SEQUENCE [LARGE SCALE GENOMIC DNA]</scope>
    <source>
        <strain evidence="2 3">Akat1</strain>
    </source>
</reference>
<feature type="transmembrane region" description="Helical" evidence="1">
    <location>
        <begin position="12"/>
        <end position="31"/>
    </location>
</feature>
<keyword evidence="1" id="KW-0812">Transmembrane</keyword>
<dbReference type="STRING" id="28176.CF66_3042"/>
<keyword evidence="3" id="KW-1185">Reference proteome</keyword>
<sequence length="138" mass="16057">MPTYNSSRRWNNILILGVTFFITVLSLPNIVKTYLNENKTVSHAKLLNPNLELKSLHFQHWSLDKIHGNWIINQNKTGHVKAEQLAERWQSIIGTKINQQTYNAIISSLDNPKIIKAYYFNSRNPQTIIFYQKKNSAC</sequence>
<accession>S3DIE5</accession>
<name>S3DIE5_9GAMM</name>
<evidence type="ECO:0000256" key="1">
    <source>
        <dbReference type="SAM" id="Phobius"/>
    </source>
</evidence>
<proteinExistence type="predicted"/>
<dbReference type="EMBL" id="AMSD01000002">
    <property type="protein sequence ID" value="EPE37490.1"/>
    <property type="molecule type" value="Genomic_DNA"/>
</dbReference>